<evidence type="ECO:0000313" key="9">
    <source>
        <dbReference type="Proteomes" id="UP000038010"/>
    </source>
</evidence>
<keyword evidence="3 4" id="KW-0274">FAD</keyword>
<keyword evidence="2 4" id="KW-0285">Flavoprotein</keyword>
<feature type="compositionally biased region" description="Acidic residues" evidence="6">
    <location>
        <begin position="613"/>
        <end position="622"/>
    </location>
</feature>
<proteinExistence type="inferred from homology"/>
<feature type="site" description="Electron transfer via tryptophanyl radical" evidence="5">
    <location>
        <position position="489"/>
    </location>
</feature>
<dbReference type="InterPro" id="IPR005101">
    <property type="entry name" value="Cryptochr/Photolyase_FAD-bd"/>
</dbReference>
<sequence>MPPKKSASPSARFKKPAASNSSPSKTSASKGPVVLYWHRTDLRLHDSPGLQHALFLKPAAFYPIWTWDPHYVFKARGAANRWRFLVECMKGLDVGYRRISKKQQLWVVREGPTTVIPKLCKLWGVTHLVFEADGDWYARQRDEEVTKALEDVGVEVTGIWGGRTLFVESEVVKGNGGKPTMSMGQLLKAVDKEKLEVKRPVDDVEAVPEPGMDVLASLKDLEKDPGQTKPKQQEGGKDDQNAEARTKGEATEFVSLLGPNGDCGVPTLDEMAMDPKDAETPHHGGEENALKELKRVLDDEEYTATFEKPKTAPTDFEPRATTVLSAHLHFGSLSIRRFYWGVQDIFEKRRKAKKTVAAEPMNLIGQVLFRDMYFSAQYALGHAFQGEEGNEVCRVIDWYLPSDGRGGYEVDDEKAEEWFIRWKEGRTGFPFVDALMRQLRREGWIHHLGRHMVACFLTRGGCYVHWERGKEVFEELLIDHESASNAGNWMWLSCTAFFMGSRRRLVRNYIPELANFDKKYIYEPHKAPIADQKKWGCQIRGDGTEKGNGDMKTYPKPMFDFNERRQACIDGMKHAYDIKMYGNDKRRLNGEWKKVFGKEDGKASKGRKRARDEDEDDHDSDDGEHADHGDITDGENPQKKKVARSGKAQTKLDKMVSRGKK</sequence>
<feature type="binding site" evidence="4">
    <location>
        <begin position="321"/>
        <end position="325"/>
    </location>
    <ligand>
        <name>FAD</name>
        <dbReference type="ChEBI" id="CHEBI:57692"/>
    </ligand>
</feature>
<feature type="region of interest" description="Disordered" evidence="6">
    <location>
        <begin position="220"/>
        <end position="261"/>
    </location>
</feature>
<dbReference type="GO" id="GO:0005634">
    <property type="term" value="C:nucleus"/>
    <property type="evidence" value="ECO:0007669"/>
    <property type="project" value="TreeGrafter"/>
</dbReference>
<dbReference type="EMBL" id="LFJN01000003">
    <property type="protein sequence ID" value="KPI44313.1"/>
    <property type="molecule type" value="Genomic_DNA"/>
</dbReference>
<dbReference type="Pfam" id="PF00875">
    <property type="entry name" value="DNA_photolyase"/>
    <property type="match status" value="1"/>
</dbReference>
<evidence type="ECO:0000256" key="5">
    <source>
        <dbReference type="PIRSR" id="PIRSR602081-2"/>
    </source>
</evidence>
<dbReference type="Gene3D" id="3.40.50.620">
    <property type="entry name" value="HUPs"/>
    <property type="match status" value="1"/>
</dbReference>
<dbReference type="InterPro" id="IPR036134">
    <property type="entry name" value="Crypto/Photolyase_FAD-like_sf"/>
</dbReference>
<dbReference type="SUPFAM" id="SSF52425">
    <property type="entry name" value="Cryptochrome/photolyase, N-terminal domain"/>
    <property type="match status" value="1"/>
</dbReference>
<feature type="site" description="Electron transfer via tryptophanyl radical" evidence="5">
    <location>
        <position position="398"/>
    </location>
</feature>
<evidence type="ECO:0000256" key="2">
    <source>
        <dbReference type="ARBA" id="ARBA00022630"/>
    </source>
</evidence>
<dbReference type="AlphaFoldDB" id="A0A0N1H9N5"/>
<dbReference type="RefSeq" id="XP_018004276.1">
    <property type="nucleotide sequence ID" value="XM_018148843.1"/>
</dbReference>
<feature type="site" description="Electron transfer via tryptophanyl radical" evidence="5">
    <location>
        <position position="466"/>
    </location>
</feature>
<evidence type="ECO:0000256" key="3">
    <source>
        <dbReference type="ARBA" id="ARBA00022827"/>
    </source>
</evidence>
<organism evidence="8 9">
    <name type="scientific">Cyphellophora attinorum</name>
    <dbReference type="NCBI Taxonomy" id="1664694"/>
    <lineage>
        <taxon>Eukaryota</taxon>
        <taxon>Fungi</taxon>
        <taxon>Dikarya</taxon>
        <taxon>Ascomycota</taxon>
        <taxon>Pezizomycotina</taxon>
        <taxon>Eurotiomycetes</taxon>
        <taxon>Chaetothyriomycetidae</taxon>
        <taxon>Chaetothyriales</taxon>
        <taxon>Cyphellophoraceae</taxon>
        <taxon>Cyphellophora</taxon>
    </lineage>
</organism>
<protein>
    <submittedName>
        <fullName evidence="8">Cryptochrome-2</fullName>
    </submittedName>
</protein>
<dbReference type="GO" id="GO:0043153">
    <property type="term" value="P:entrainment of circadian clock by photoperiod"/>
    <property type="evidence" value="ECO:0007669"/>
    <property type="project" value="TreeGrafter"/>
</dbReference>
<feature type="region of interest" description="Disordered" evidence="6">
    <location>
        <begin position="599"/>
        <end position="661"/>
    </location>
</feature>
<dbReference type="PROSITE" id="PS51645">
    <property type="entry name" value="PHR_CRY_ALPHA_BETA"/>
    <property type="match status" value="1"/>
</dbReference>
<dbReference type="InterPro" id="IPR014729">
    <property type="entry name" value="Rossmann-like_a/b/a_fold"/>
</dbReference>
<accession>A0A0N1H9N5</accession>
<comment type="caution">
    <text evidence="8">The sequence shown here is derived from an EMBL/GenBank/DDBJ whole genome shotgun (WGS) entry which is preliminary data.</text>
</comment>
<dbReference type="VEuPathDB" id="FungiDB:AB675_8400"/>
<dbReference type="GO" id="GO:0071949">
    <property type="term" value="F:FAD binding"/>
    <property type="evidence" value="ECO:0007669"/>
    <property type="project" value="TreeGrafter"/>
</dbReference>
<keyword evidence="9" id="KW-1185">Reference proteome</keyword>
<comment type="cofactor">
    <cofactor evidence="4">
        <name>FAD</name>
        <dbReference type="ChEBI" id="CHEBI:57692"/>
    </cofactor>
    <text evidence="4">Binds 1 FAD per subunit.</text>
</comment>
<feature type="compositionally biased region" description="Basic and acidic residues" evidence="6">
    <location>
        <begin position="650"/>
        <end position="661"/>
    </location>
</feature>
<dbReference type="GO" id="GO:0003677">
    <property type="term" value="F:DNA binding"/>
    <property type="evidence" value="ECO:0007669"/>
    <property type="project" value="TreeGrafter"/>
</dbReference>
<feature type="domain" description="Photolyase/cryptochrome alpha/beta" evidence="7">
    <location>
        <begin position="32"/>
        <end position="164"/>
    </location>
</feature>
<dbReference type="Gene3D" id="1.10.579.10">
    <property type="entry name" value="DNA Cyclobutane Dipyrimidine Photolyase, subunit A, domain 3"/>
    <property type="match status" value="1"/>
</dbReference>
<evidence type="ECO:0000259" key="7">
    <source>
        <dbReference type="PROSITE" id="PS51645"/>
    </source>
</evidence>
<evidence type="ECO:0000313" key="8">
    <source>
        <dbReference type="EMBL" id="KPI44313.1"/>
    </source>
</evidence>
<dbReference type="STRING" id="1664694.A0A0N1H9N5"/>
<dbReference type="GeneID" id="28740723"/>
<evidence type="ECO:0000256" key="4">
    <source>
        <dbReference type="PIRSR" id="PIRSR602081-1"/>
    </source>
</evidence>
<dbReference type="PANTHER" id="PTHR11455:SF9">
    <property type="entry name" value="CRYPTOCHROME CIRCADIAN CLOCK 5 ISOFORM X1"/>
    <property type="match status" value="1"/>
</dbReference>
<feature type="binding site" evidence="4">
    <location>
        <begin position="366"/>
        <end position="373"/>
    </location>
    <ligand>
        <name>FAD</name>
        <dbReference type="ChEBI" id="CHEBI:57692"/>
    </ligand>
</feature>
<feature type="compositionally biased region" description="Basic and acidic residues" evidence="6">
    <location>
        <begin position="220"/>
        <end position="250"/>
    </location>
</feature>
<dbReference type="GO" id="GO:0032922">
    <property type="term" value="P:circadian regulation of gene expression"/>
    <property type="evidence" value="ECO:0007669"/>
    <property type="project" value="TreeGrafter"/>
</dbReference>
<gene>
    <name evidence="8" type="ORF">AB675_8400</name>
</gene>
<dbReference type="InterPro" id="IPR036155">
    <property type="entry name" value="Crypto/Photolyase_N_sf"/>
</dbReference>
<dbReference type="InterPro" id="IPR006050">
    <property type="entry name" value="DNA_photolyase_N"/>
</dbReference>
<reference evidence="8 9" key="1">
    <citation type="submission" date="2015-06" db="EMBL/GenBank/DDBJ databases">
        <title>Draft genome of the ant-associated black yeast Phialophora attae CBS 131958.</title>
        <authorList>
            <person name="Moreno L.F."/>
            <person name="Stielow B.J."/>
            <person name="de Hoog S."/>
            <person name="Vicente V.A."/>
            <person name="Weiss V.A."/>
            <person name="de Vries M."/>
            <person name="Cruz L.M."/>
            <person name="Souza E.M."/>
        </authorList>
    </citation>
    <scope>NUCLEOTIDE SEQUENCE [LARGE SCALE GENOMIC DNA]</scope>
    <source>
        <strain evidence="8 9">CBS 131958</strain>
    </source>
</reference>
<dbReference type="Proteomes" id="UP000038010">
    <property type="component" value="Unassembled WGS sequence"/>
</dbReference>
<dbReference type="InterPro" id="IPR002081">
    <property type="entry name" value="Cryptochrome/DNA_photolyase_1"/>
</dbReference>
<name>A0A0N1H9N5_9EURO</name>
<feature type="compositionally biased region" description="Low complexity" evidence="6">
    <location>
        <begin position="16"/>
        <end position="29"/>
    </location>
</feature>
<dbReference type="Gene3D" id="1.25.40.80">
    <property type="match status" value="1"/>
</dbReference>
<dbReference type="Pfam" id="PF03441">
    <property type="entry name" value="FAD_binding_7"/>
    <property type="match status" value="1"/>
</dbReference>
<evidence type="ECO:0000256" key="6">
    <source>
        <dbReference type="SAM" id="MobiDB-lite"/>
    </source>
</evidence>
<feature type="region of interest" description="Disordered" evidence="6">
    <location>
        <begin position="1"/>
        <end position="29"/>
    </location>
</feature>
<comment type="similarity">
    <text evidence="1">Belongs to the DNA photolyase class-1 family.</text>
</comment>
<dbReference type="GO" id="GO:0005737">
    <property type="term" value="C:cytoplasm"/>
    <property type="evidence" value="ECO:0007669"/>
    <property type="project" value="TreeGrafter"/>
</dbReference>
<dbReference type="SUPFAM" id="SSF48173">
    <property type="entry name" value="Cryptochrome/photolyase FAD-binding domain"/>
    <property type="match status" value="1"/>
</dbReference>
<dbReference type="OrthoDB" id="435881at2759"/>
<dbReference type="GO" id="GO:0003904">
    <property type="term" value="F:deoxyribodipyrimidine photo-lyase activity"/>
    <property type="evidence" value="ECO:0007669"/>
    <property type="project" value="TreeGrafter"/>
</dbReference>
<evidence type="ECO:0000256" key="1">
    <source>
        <dbReference type="ARBA" id="ARBA00005862"/>
    </source>
</evidence>
<dbReference type="PANTHER" id="PTHR11455">
    <property type="entry name" value="CRYPTOCHROME"/>
    <property type="match status" value="1"/>
</dbReference>